<reference evidence="2 4" key="4">
    <citation type="submission" date="2019-04" db="EMBL/GenBank/DDBJ databases">
        <title>A reverse ecology approach based on a biological definition of microbial populations.</title>
        <authorList>
            <person name="Arevalo P."/>
            <person name="Vaninsberghe D."/>
            <person name="Elsherbini J."/>
            <person name="Gore J."/>
            <person name="Polz M."/>
        </authorList>
    </citation>
    <scope>NUCLEOTIDE SEQUENCE [LARGE SCALE GENOMIC DNA]</scope>
    <source>
        <strain evidence="2 4">10N.222.45.A8</strain>
    </source>
</reference>
<comment type="caution">
    <text evidence="1">The sequence shown here is derived from an EMBL/GenBank/DDBJ whole genome shotgun (WGS) entry which is preliminary data.</text>
</comment>
<evidence type="ECO:0000313" key="1">
    <source>
        <dbReference type="EMBL" id="PMP09963.1"/>
    </source>
</evidence>
<dbReference type="Proteomes" id="UP000235579">
    <property type="component" value="Unassembled WGS sequence"/>
</dbReference>
<reference evidence="3" key="1">
    <citation type="submission" date="2016-07" db="EMBL/GenBank/DDBJ databases">
        <title>Nontailed viruses are major unrecognized killers of bacteria in the ocean.</title>
        <authorList>
            <person name="Kauffman K."/>
            <person name="Hussain F."/>
            <person name="Yang J."/>
            <person name="Arevalo P."/>
            <person name="Brown J."/>
            <person name="Cutler M."/>
            <person name="Kelly L."/>
            <person name="Polz M.F."/>
        </authorList>
    </citation>
    <scope>NUCLEOTIDE SEQUENCE [LARGE SCALE GENOMIC DNA]</scope>
    <source>
        <strain evidence="3">10N.222.48.A2</strain>
    </source>
</reference>
<dbReference type="AlphaFoldDB" id="A0A2N7NCX7"/>
<organism evidence="1 3">
    <name type="scientific">Vibrio tasmaniensis</name>
    <dbReference type="NCBI Taxonomy" id="212663"/>
    <lineage>
        <taxon>Bacteria</taxon>
        <taxon>Pseudomonadati</taxon>
        <taxon>Pseudomonadota</taxon>
        <taxon>Gammaproteobacteria</taxon>
        <taxon>Vibrionales</taxon>
        <taxon>Vibrionaceae</taxon>
        <taxon>Vibrio</taxon>
    </lineage>
</organism>
<reference evidence="1" key="2">
    <citation type="submission" date="2016-07" db="EMBL/GenBank/DDBJ databases">
        <authorList>
            <person name="Wan K."/>
            <person name="Booth B."/>
            <person name="Spirohn K."/>
            <person name="Hao T."/>
            <person name="Hu Y."/>
            <person name="Calderwood M."/>
            <person name="Hill D."/>
            <person name="Mohr S."/>
            <person name="Vidal M."/>
            <person name="Celniker S."/>
            <person name="Perrimon N."/>
        </authorList>
    </citation>
    <scope>NUCLEOTIDE SEQUENCE</scope>
    <source>
        <strain evidence="1">10N.222.48.A2</strain>
    </source>
</reference>
<proteinExistence type="predicted"/>
<dbReference type="RefSeq" id="WP_102258377.1">
    <property type="nucleotide sequence ID" value="NZ_MDBG01000002.1"/>
</dbReference>
<evidence type="ECO:0000313" key="4">
    <source>
        <dbReference type="Proteomes" id="UP000308018"/>
    </source>
</evidence>
<dbReference type="Proteomes" id="UP000308018">
    <property type="component" value="Unassembled WGS sequence"/>
</dbReference>
<reference evidence="1" key="3">
    <citation type="journal article" date="2018" name="Nature">
        <title>A major lineage of non-tailed dsDNA viruses as unrecognized killers of marine bacteria.</title>
        <authorList>
            <person name="Kauffman K.M."/>
            <person name="Hussain F.A."/>
            <person name="Yang J."/>
            <person name="Arevalo P."/>
            <person name="Brown J.M."/>
            <person name="Chang W.K."/>
            <person name="VanInsberghe D."/>
            <person name="Elsherbini J."/>
            <person name="Sharma R.S."/>
            <person name="Cutler M.B."/>
            <person name="Kelly L."/>
            <person name="Polz M.F."/>
        </authorList>
    </citation>
    <scope>NUCLEOTIDE SEQUENCE</scope>
    <source>
        <strain evidence="1">10N.222.48.A2</strain>
    </source>
</reference>
<evidence type="ECO:0000313" key="2">
    <source>
        <dbReference type="EMBL" id="TKG27970.1"/>
    </source>
</evidence>
<sequence>MSFIDHLFIHSGAMSIFCYHGHNLQKDQQALIEAFLLYSTHSNSVLTLGKTVYNELVHVESDGELRLFMELKTAVDPTLQHLFCLDAVIETCNSHCIKTEINGEVRYETKDLCTFFLNYTNANKGKTLDIRKFTQDLMTHLVNETRLNANTNLAMCL</sequence>
<dbReference type="EMBL" id="SYVV01000043">
    <property type="protein sequence ID" value="TKG27970.1"/>
    <property type="molecule type" value="Genomic_DNA"/>
</dbReference>
<evidence type="ECO:0000313" key="3">
    <source>
        <dbReference type="Proteomes" id="UP000235579"/>
    </source>
</evidence>
<accession>A0A2N7NCX7</accession>
<name>A0A2N7NCX7_9VIBR</name>
<gene>
    <name evidence="1" type="ORF">BCS92_02220</name>
    <name evidence="2" type="ORF">FC057_22545</name>
</gene>
<dbReference type="EMBL" id="MDBP01000080">
    <property type="protein sequence ID" value="PMP09963.1"/>
    <property type="molecule type" value="Genomic_DNA"/>
</dbReference>
<protein>
    <submittedName>
        <fullName evidence="1">Uncharacterized protein</fullName>
    </submittedName>
</protein>